<feature type="domain" description="PD-(D/E)XK endonuclease-like" evidence="11">
    <location>
        <begin position="747"/>
        <end position="1094"/>
    </location>
</feature>
<keyword evidence="6" id="KW-0269">Exonuclease</keyword>
<dbReference type="SUPFAM" id="SSF52540">
    <property type="entry name" value="P-loop containing nucleoside triphosphate hydrolases"/>
    <property type="match status" value="1"/>
</dbReference>
<protein>
    <submittedName>
        <fullName evidence="13">PD-(D/E)XK nuclease family protein</fullName>
    </submittedName>
</protein>
<feature type="region of interest" description="Disordered" evidence="10">
    <location>
        <begin position="1104"/>
        <end position="1133"/>
    </location>
</feature>
<dbReference type="Pfam" id="PF21445">
    <property type="entry name" value="ADDB_N"/>
    <property type="match status" value="1"/>
</dbReference>
<dbReference type="Gene3D" id="3.40.50.300">
    <property type="entry name" value="P-loop containing nucleotide triphosphate hydrolases"/>
    <property type="match status" value="4"/>
</dbReference>
<reference evidence="13 14" key="1">
    <citation type="submission" date="2020-10" db="EMBL/GenBank/DDBJ databases">
        <title>ChiBAC.</title>
        <authorList>
            <person name="Zenner C."/>
            <person name="Hitch T.C.A."/>
            <person name="Clavel T."/>
        </authorList>
    </citation>
    <scope>NUCLEOTIDE SEQUENCE [LARGE SCALE GENOMIC DNA]</scope>
    <source>
        <strain evidence="13 14">DSM 109015</strain>
    </source>
</reference>
<organism evidence="13 14">
    <name type="scientific">Gemmiger gallinarum</name>
    <dbReference type="NCBI Taxonomy" id="2779354"/>
    <lineage>
        <taxon>Bacteria</taxon>
        <taxon>Bacillati</taxon>
        <taxon>Bacillota</taxon>
        <taxon>Clostridia</taxon>
        <taxon>Eubacteriales</taxon>
        <taxon>Gemmiger</taxon>
    </lineage>
</organism>
<keyword evidence="14" id="KW-1185">Reference proteome</keyword>
<dbReference type="RefSeq" id="WP_193499565.1">
    <property type="nucleotide sequence ID" value="NZ_JADCKC010000001.1"/>
</dbReference>
<keyword evidence="1" id="KW-0540">Nuclease</keyword>
<dbReference type="EMBL" id="JADCKC010000001">
    <property type="protein sequence ID" value="MBE5036210.1"/>
    <property type="molecule type" value="Genomic_DNA"/>
</dbReference>
<evidence type="ECO:0000256" key="1">
    <source>
        <dbReference type="ARBA" id="ARBA00022722"/>
    </source>
</evidence>
<feature type="domain" description="ATP-dependent helicase/deoxyribonuclease subunit B N-terminal" evidence="12">
    <location>
        <begin position="5"/>
        <end position="277"/>
    </location>
</feature>
<accession>A0ABR9QZC0</accession>
<evidence type="ECO:0000256" key="4">
    <source>
        <dbReference type="ARBA" id="ARBA00022801"/>
    </source>
</evidence>
<keyword evidence="8" id="KW-0238">DNA-binding</keyword>
<dbReference type="PANTHER" id="PTHR30591:SF1">
    <property type="entry name" value="RECBCD ENZYME SUBUNIT RECC"/>
    <property type="match status" value="1"/>
</dbReference>
<dbReference type="PANTHER" id="PTHR30591">
    <property type="entry name" value="RECBCD ENZYME SUBUNIT RECC"/>
    <property type="match status" value="1"/>
</dbReference>
<dbReference type="Pfam" id="PF12705">
    <property type="entry name" value="PDDEXK_1"/>
    <property type="match status" value="1"/>
</dbReference>
<evidence type="ECO:0000259" key="12">
    <source>
        <dbReference type="Pfam" id="PF21445"/>
    </source>
</evidence>
<keyword evidence="3" id="KW-0227">DNA damage</keyword>
<evidence type="ECO:0000256" key="10">
    <source>
        <dbReference type="SAM" id="MobiDB-lite"/>
    </source>
</evidence>
<evidence type="ECO:0000256" key="3">
    <source>
        <dbReference type="ARBA" id="ARBA00022763"/>
    </source>
</evidence>
<dbReference type="InterPro" id="IPR049035">
    <property type="entry name" value="ADDB_N"/>
</dbReference>
<keyword evidence="4" id="KW-0378">Hydrolase</keyword>
<evidence type="ECO:0000256" key="8">
    <source>
        <dbReference type="ARBA" id="ARBA00023125"/>
    </source>
</evidence>
<keyword evidence="9" id="KW-0234">DNA repair</keyword>
<evidence type="ECO:0000256" key="9">
    <source>
        <dbReference type="ARBA" id="ARBA00023204"/>
    </source>
</evidence>
<gene>
    <name evidence="13" type="ORF">INF35_00110</name>
</gene>
<evidence type="ECO:0000256" key="6">
    <source>
        <dbReference type="ARBA" id="ARBA00022839"/>
    </source>
</evidence>
<evidence type="ECO:0000256" key="2">
    <source>
        <dbReference type="ARBA" id="ARBA00022741"/>
    </source>
</evidence>
<evidence type="ECO:0000259" key="11">
    <source>
        <dbReference type="Pfam" id="PF12705"/>
    </source>
</evidence>
<evidence type="ECO:0000313" key="13">
    <source>
        <dbReference type="EMBL" id="MBE5036210.1"/>
    </source>
</evidence>
<comment type="caution">
    <text evidence="13">The sequence shown here is derived from an EMBL/GenBank/DDBJ whole genome shotgun (WGS) entry which is preliminary data.</text>
</comment>
<keyword evidence="2" id="KW-0547">Nucleotide-binding</keyword>
<proteinExistence type="predicted"/>
<dbReference type="InterPro" id="IPR027417">
    <property type="entry name" value="P-loop_NTPase"/>
</dbReference>
<name>A0ABR9QZC0_9FIRM</name>
<sequence length="1133" mass="123439">MLNLLLGTSGSGKSTRLMQTLKAEAEAGRRSILIVPEQFTSSTEGALYRLLGDTLSGYVESYSFTSLAETLLRRYGGAAVPTLDEAGRAVLVRRALDSLLDKVVYYSRQRQSAAFCEKAAQTIDELKSAGVTPDMLADYARAPGADHDKLGELALIYGAYEGLLAGTGMDPGDRVELAARKLEPEFFAGRSVYIDEFDTFNASKRAMLEAMLPVADVTVALCCDGIPDTTGGMGVFSGAKRVAAQLRQMAERASVPCHTETLTDDPRHTHAPALAELSLLLADPTYTPQCTVDPAKPELTYFAADSRQEEAKAVAAAVRRCARQGVPYRRMAVICRNAPDYLPALRYEFRLADIPLFCDESTTPENTAPARAVHAALDLLRGGLSTTAVLRLLKTGLTSLPQDAQCALENYAYTWTLSAADWREPFTRNPAGYTDRMGEQERNDLALAEQARDFLVSRITRFTNGAKGADVTGLTRHIYGFLQSLGAEDALEALAKTLREGGELPAADEALREWNVVMGLLDQMVRLLGSDGEVLAPAAYDELFTLLLRTTDMGHIPQSMDSVIFTTAGRMRLPETDACFILGLAEGEFPQTPGDTGLLTHADRDAMIAQGAELPDCFENRVIREQVCFYKALTAARRFVWLSWPGGAAGLPVSAALAPVLELMQVPAAEPDPRDLAGTPAAALDLLGSLWQQQTPQRAAVYGALQAVEHTPAAAPGFAAVERAARRDPAKVEDTEALEQLLGRSIRVSPTRFERYAVCPFGYFMEYVLRAKPRQKAELAPNISGTLTHWVLENALRRTGKAFLELDEADIGQLVDTLVREYADANLPGAGVRMQYLIERIARNLKNLLAFLQRDMRQSGFHPVAFELRIDDRPDPDDPDAPRVLPVELSDEKGHTVRVVGTVDRVDAMTLGSTTYLRVVDYKTGTKKFDLREVYYGLDCQMLMYLFTLERNGSGMAEQLGGEPGGELRAAGVEYLMADPSPKTQPRPQAEDDAPQDYPMEGLLLDEESVYRAMDTKGTGAYSPLTYLASSGKVSAASRARLADADKLGRIRDHLDGLLLQMADNLYAGKIAAEPLCPGNSTPCVWCDYRAVCRHADGEGERTALMDGDPFEEQSPVETGKAKTKKKGGAKHG</sequence>
<keyword evidence="5" id="KW-0347">Helicase</keyword>
<evidence type="ECO:0000313" key="14">
    <source>
        <dbReference type="Proteomes" id="UP000768567"/>
    </source>
</evidence>
<dbReference type="Proteomes" id="UP000768567">
    <property type="component" value="Unassembled WGS sequence"/>
</dbReference>
<keyword evidence="7" id="KW-0067">ATP-binding</keyword>
<evidence type="ECO:0000256" key="5">
    <source>
        <dbReference type="ARBA" id="ARBA00022806"/>
    </source>
</evidence>
<evidence type="ECO:0000256" key="7">
    <source>
        <dbReference type="ARBA" id="ARBA00022840"/>
    </source>
</evidence>
<feature type="compositionally biased region" description="Basic residues" evidence="10">
    <location>
        <begin position="1122"/>
        <end position="1133"/>
    </location>
</feature>
<dbReference type="InterPro" id="IPR038726">
    <property type="entry name" value="PDDEXK_AddAB-type"/>
</dbReference>